<dbReference type="HOGENOM" id="CLU_055188_5_1_1"/>
<gene>
    <name evidence="6" type="ORF">M413DRAFT_438206</name>
</gene>
<dbReference type="Proteomes" id="UP000053424">
    <property type="component" value="Unassembled WGS sequence"/>
</dbReference>
<dbReference type="InterPro" id="IPR036227">
    <property type="entry name" value="Ribosomal_uL15/eL18_sf"/>
</dbReference>
<dbReference type="SUPFAM" id="SSF52080">
    <property type="entry name" value="Ribosomal proteins L15p and L18e"/>
    <property type="match status" value="1"/>
</dbReference>
<dbReference type="STRING" id="686832.A0A0C3CYY3"/>
<evidence type="ECO:0000256" key="3">
    <source>
        <dbReference type="ARBA" id="ARBA00023274"/>
    </source>
</evidence>
<dbReference type="HAMAP" id="MF_01341">
    <property type="entry name" value="Ribosomal_uL15"/>
    <property type="match status" value="1"/>
</dbReference>
<dbReference type="InterPro" id="IPR005749">
    <property type="entry name" value="Ribosomal_uL15_bac-type"/>
</dbReference>
<comment type="similarity">
    <text evidence="1">Belongs to the universal ribosomal protein uL15 family.</text>
</comment>
<evidence type="ECO:0000256" key="1">
    <source>
        <dbReference type="ARBA" id="ARBA00007320"/>
    </source>
</evidence>
<dbReference type="EMBL" id="KN831768">
    <property type="protein sequence ID" value="KIM49041.1"/>
    <property type="molecule type" value="Genomic_DNA"/>
</dbReference>
<keyword evidence="7" id="KW-1185">Reference proteome</keyword>
<dbReference type="GO" id="GO:0005762">
    <property type="term" value="C:mitochondrial large ribosomal subunit"/>
    <property type="evidence" value="ECO:0007669"/>
    <property type="project" value="TreeGrafter"/>
</dbReference>
<dbReference type="GO" id="GO:0003735">
    <property type="term" value="F:structural constituent of ribosome"/>
    <property type="evidence" value="ECO:0007669"/>
    <property type="project" value="InterPro"/>
</dbReference>
<feature type="domain" description="Large ribosomal subunit protein uL15/eL18" evidence="5">
    <location>
        <begin position="85"/>
        <end position="163"/>
    </location>
</feature>
<organism evidence="6 7">
    <name type="scientific">Hebeloma cylindrosporum</name>
    <dbReference type="NCBI Taxonomy" id="76867"/>
    <lineage>
        <taxon>Eukaryota</taxon>
        <taxon>Fungi</taxon>
        <taxon>Dikarya</taxon>
        <taxon>Basidiomycota</taxon>
        <taxon>Agaricomycotina</taxon>
        <taxon>Agaricomycetes</taxon>
        <taxon>Agaricomycetidae</taxon>
        <taxon>Agaricales</taxon>
        <taxon>Agaricineae</taxon>
        <taxon>Hymenogastraceae</taxon>
        <taxon>Hebeloma</taxon>
    </lineage>
</organism>
<sequence>MASRVRAARVTLANLKPAPGSQHHQKRVGRGQGSGYGGTAGRGSNGQKSRSGPGIRPGFEGGQTPITKLFPKRGFVNQNEKTWAPVNLDRIQHWIDQGRLQSSPENPITARDLLLAGCVHQGHDGIKILGDGVEHFNTPIYMIVSRASKSAIEAIEKRGGKIVCKYYNALALQDCVEGRTDRVSAAPTRREDIVWYGKHANRGFMSHRTLENLRGMPFVEERWKLLSKELGRWEKQRGLVKD</sequence>
<evidence type="ECO:0000313" key="6">
    <source>
        <dbReference type="EMBL" id="KIM49041.1"/>
    </source>
</evidence>
<accession>A0A0C3CYY3</accession>
<dbReference type="InterPro" id="IPR030878">
    <property type="entry name" value="Ribosomal_uL15"/>
</dbReference>
<feature type="compositionally biased region" description="Gly residues" evidence="4">
    <location>
        <begin position="30"/>
        <end position="44"/>
    </location>
</feature>
<keyword evidence="3" id="KW-0687">Ribonucleoprotein</keyword>
<dbReference type="PANTHER" id="PTHR12934">
    <property type="entry name" value="50S RIBOSOMAL PROTEIN L15"/>
    <property type="match status" value="1"/>
</dbReference>
<protein>
    <recommendedName>
        <fullName evidence="5">Large ribosomal subunit protein uL15/eL18 domain-containing protein</fullName>
    </recommendedName>
</protein>
<dbReference type="Gene3D" id="3.100.10.10">
    <property type="match status" value="1"/>
</dbReference>
<dbReference type="InterPro" id="IPR021131">
    <property type="entry name" value="Ribosomal_uL15/eL18"/>
</dbReference>
<reference evidence="6 7" key="1">
    <citation type="submission" date="2014-04" db="EMBL/GenBank/DDBJ databases">
        <authorList>
            <consortium name="DOE Joint Genome Institute"/>
            <person name="Kuo A."/>
            <person name="Gay G."/>
            <person name="Dore J."/>
            <person name="Kohler A."/>
            <person name="Nagy L.G."/>
            <person name="Floudas D."/>
            <person name="Copeland A."/>
            <person name="Barry K.W."/>
            <person name="Cichocki N."/>
            <person name="Veneault-Fourrey C."/>
            <person name="LaButti K."/>
            <person name="Lindquist E.A."/>
            <person name="Lipzen A."/>
            <person name="Lundell T."/>
            <person name="Morin E."/>
            <person name="Murat C."/>
            <person name="Sun H."/>
            <person name="Tunlid A."/>
            <person name="Henrissat B."/>
            <person name="Grigoriev I.V."/>
            <person name="Hibbett D.S."/>
            <person name="Martin F."/>
            <person name="Nordberg H.P."/>
            <person name="Cantor M.N."/>
            <person name="Hua S.X."/>
        </authorList>
    </citation>
    <scope>NUCLEOTIDE SEQUENCE [LARGE SCALE GENOMIC DNA]</scope>
    <source>
        <strain evidence="7">h7</strain>
    </source>
</reference>
<dbReference type="PANTHER" id="PTHR12934:SF11">
    <property type="entry name" value="LARGE RIBOSOMAL SUBUNIT PROTEIN UL15M"/>
    <property type="match status" value="1"/>
</dbReference>
<evidence type="ECO:0000256" key="2">
    <source>
        <dbReference type="ARBA" id="ARBA00022980"/>
    </source>
</evidence>
<proteinExistence type="inferred from homology"/>
<evidence type="ECO:0000313" key="7">
    <source>
        <dbReference type="Proteomes" id="UP000053424"/>
    </source>
</evidence>
<dbReference type="OrthoDB" id="361383at2759"/>
<dbReference type="AlphaFoldDB" id="A0A0C3CYY3"/>
<name>A0A0C3CYY3_HEBCY</name>
<dbReference type="Pfam" id="PF00828">
    <property type="entry name" value="Ribosomal_L27A"/>
    <property type="match status" value="1"/>
</dbReference>
<keyword evidence="2" id="KW-0689">Ribosomal protein</keyword>
<evidence type="ECO:0000256" key="4">
    <source>
        <dbReference type="SAM" id="MobiDB-lite"/>
    </source>
</evidence>
<evidence type="ECO:0000259" key="5">
    <source>
        <dbReference type="Pfam" id="PF00828"/>
    </source>
</evidence>
<feature type="region of interest" description="Disordered" evidence="4">
    <location>
        <begin position="1"/>
        <end position="68"/>
    </location>
</feature>
<dbReference type="GO" id="GO:0006412">
    <property type="term" value="P:translation"/>
    <property type="evidence" value="ECO:0007669"/>
    <property type="project" value="InterPro"/>
</dbReference>
<reference evidence="7" key="2">
    <citation type="submission" date="2015-01" db="EMBL/GenBank/DDBJ databases">
        <title>Evolutionary Origins and Diversification of the Mycorrhizal Mutualists.</title>
        <authorList>
            <consortium name="DOE Joint Genome Institute"/>
            <consortium name="Mycorrhizal Genomics Consortium"/>
            <person name="Kohler A."/>
            <person name="Kuo A."/>
            <person name="Nagy L.G."/>
            <person name="Floudas D."/>
            <person name="Copeland A."/>
            <person name="Barry K.W."/>
            <person name="Cichocki N."/>
            <person name="Veneault-Fourrey C."/>
            <person name="LaButti K."/>
            <person name="Lindquist E.A."/>
            <person name="Lipzen A."/>
            <person name="Lundell T."/>
            <person name="Morin E."/>
            <person name="Murat C."/>
            <person name="Riley R."/>
            <person name="Ohm R."/>
            <person name="Sun H."/>
            <person name="Tunlid A."/>
            <person name="Henrissat B."/>
            <person name="Grigoriev I.V."/>
            <person name="Hibbett D.S."/>
            <person name="Martin F."/>
        </authorList>
    </citation>
    <scope>NUCLEOTIDE SEQUENCE [LARGE SCALE GENOMIC DNA]</scope>
    <source>
        <strain evidence="7">h7</strain>
    </source>
</reference>
<dbReference type="NCBIfam" id="TIGR01071">
    <property type="entry name" value="rplO_bact"/>
    <property type="match status" value="1"/>
</dbReference>